<dbReference type="Gene3D" id="2.60.120.10">
    <property type="entry name" value="Jelly Rolls"/>
    <property type="match status" value="1"/>
</dbReference>
<dbReference type="InterPro" id="IPR000595">
    <property type="entry name" value="cNMP-bd_dom"/>
</dbReference>
<dbReference type="AlphaFoldDB" id="A0A7W6IQA5"/>
<dbReference type="CDD" id="cd00038">
    <property type="entry name" value="CAP_ED"/>
    <property type="match status" value="1"/>
</dbReference>
<dbReference type="InterPro" id="IPR036388">
    <property type="entry name" value="WH-like_DNA-bd_sf"/>
</dbReference>
<dbReference type="PROSITE" id="PS50042">
    <property type="entry name" value="CNMP_BINDING_3"/>
    <property type="match status" value="1"/>
</dbReference>
<dbReference type="SUPFAM" id="SSF46785">
    <property type="entry name" value="Winged helix' DNA-binding domain"/>
    <property type="match status" value="1"/>
</dbReference>
<dbReference type="InterPro" id="IPR018490">
    <property type="entry name" value="cNMP-bd_dom_sf"/>
</dbReference>
<evidence type="ECO:0000313" key="5">
    <source>
        <dbReference type="EMBL" id="MBB4053798.1"/>
    </source>
</evidence>
<gene>
    <name evidence="5" type="ORF">GGR20_003465</name>
</gene>
<evidence type="ECO:0000256" key="3">
    <source>
        <dbReference type="ARBA" id="ARBA00023163"/>
    </source>
</evidence>
<keyword evidence="2" id="KW-0238">DNA-binding</keyword>
<dbReference type="Gene3D" id="1.10.10.10">
    <property type="entry name" value="Winged helix-like DNA-binding domain superfamily/Winged helix DNA-binding domain"/>
    <property type="match status" value="1"/>
</dbReference>
<protein>
    <submittedName>
        <fullName evidence="5">CRP-like cAMP-binding protein</fullName>
    </submittedName>
</protein>
<dbReference type="GO" id="GO:0003677">
    <property type="term" value="F:DNA binding"/>
    <property type="evidence" value="ECO:0007669"/>
    <property type="project" value="UniProtKB-KW"/>
</dbReference>
<dbReference type="InterPro" id="IPR014710">
    <property type="entry name" value="RmlC-like_jellyroll"/>
</dbReference>
<keyword evidence="3" id="KW-0804">Transcription</keyword>
<evidence type="ECO:0000256" key="1">
    <source>
        <dbReference type="ARBA" id="ARBA00023015"/>
    </source>
</evidence>
<reference evidence="5 6" key="1">
    <citation type="submission" date="2020-08" db="EMBL/GenBank/DDBJ databases">
        <title>Genomic Encyclopedia of Type Strains, Phase IV (KMG-IV): sequencing the most valuable type-strain genomes for metagenomic binning, comparative biology and taxonomic classification.</title>
        <authorList>
            <person name="Goeker M."/>
        </authorList>
    </citation>
    <scope>NUCLEOTIDE SEQUENCE [LARGE SCALE GENOMIC DNA]</scope>
    <source>
        <strain evidence="5 6">DSM 23447</strain>
    </source>
</reference>
<evidence type="ECO:0000256" key="2">
    <source>
        <dbReference type="ARBA" id="ARBA00023125"/>
    </source>
</evidence>
<sequence length="235" mass="26544">MAFANQLLNALDQKSIAPWRDALELVHLPLRTEIASVGSQDEWIYFVESGLISLLSEYEPGRMIEVGMVGPEGLHDTGFILGDEEAAFQSISQIEGYAHRLPRAIFREVLDTVPEVSLLARRYARAFELQVASTASANGRALLEQRLARWLLMVHDRAQSNTFHITHEFLSQMLCTRRPGVTVALHLLEGKGYIHSTRGQLEIRNRDGLIEEADGSYGKAEAHYERLLGWDFRRS</sequence>
<comment type="caution">
    <text evidence="5">The sequence shown here is derived from an EMBL/GenBank/DDBJ whole genome shotgun (WGS) entry which is preliminary data.</text>
</comment>
<proteinExistence type="predicted"/>
<dbReference type="InterPro" id="IPR012318">
    <property type="entry name" value="HTH_CRP"/>
</dbReference>
<feature type="domain" description="Cyclic nucleotide-binding" evidence="4">
    <location>
        <begin position="7"/>
        <end position="110"/>
    </location>
</feature>
<organism evidence="5 6">
    <name type="scientific">Devosia subaequoris</name>
    <dbReference type="NCBI Taxonomy" id="395930"/>
    <lineage>
        <taxon>Bacteria</taxon>
        <taxon>Pseudomonadati</taxon>
        <taxon>Pseudomonadota</taxon>
        <taxon>Alphaproteobacteria</taxon>
        <taxon>Hyphomicrobiales</taxon>
        <taxon>Devosiaceae</taxon>
        <taxon>Devosia</taxon>
    </lineage>
</organism>
<dbReference type="InterPro" id="IPR036390">
    <property type="entry name" value="WH_DNA-bd_sf"/>
</dbReference>
<dbReference type="Proteomes" id="UP000547011">
    <property type="component" value="Unassembled WGS sequence"/>
</dbReference>
<dbReference type="SUPFAM" id="SSF51206">
    <property type="entry name" value="cAMP-binding domain-like"/>
    <property type="match status" value="1"/>
</dbReference>
<evidence type="ECO:0000259" key="4">
    <source>
        <dbReference type="PROSITE" id="PS50042"/>
    </source>
</evidence>
<dbReference type="EMBL" id="JACIEW010000011">
    <property type="protein sequence ID" value="MBB4053798.1"/>
    <property type="molecule type" value="Genomic_DNA"/>
</dbReference>
<dbReference type="Pfam" id="PF13545">
    <property type="entry name" value="HTH_Crp_2"/>
    <property type="match status" value="1"/>
</dbReference>
<evidence type="ECO:0000313" key="6">
    <source>
        <dbReference type="Proteomes" id="UP000547011"/>
    </source>
</evidence>
<keyword evidence="6" id="KW-1185">Reference proteome</keyword>
<accession>A0A7W6IQA5</accession>
<dbReference type="RefSeq" id="WP_183312548.1">
    <property type="nucleotide sequence ID" value="NZ_JACIEW010000011.1"/>
</dbReference>
<keyword evidence="1" id="KW-0805">Transcription regulation</keyword>
<dbReference type="GO" id="GO:0006355">
    <property type="term" value="P:regulation of DNA-templated transcription"/>
    <property type="evidence" value="ECO:0007669"/>
    <property type="project" value="InterPro"/>
</dbReference>
<name>A0A7W6IQA5_9HYPH</name>